<dbReference type="GO" id="GO:0046872">
    <property type="term" value="F:metal ion binding"/>
    <property type="evidence" value="ECO:0007669"/>
    <property type="project" value="UniProtKB-KW"/>
</dbReference>
<dbReference type="InterPro" id="IPR032466">
    <property type="entry name" value="Metal_Hydrolase"/>
</dbReference>
<dbReference type="NCBIfam" id="TIGR01430">
    <property type="entry name" value="aden_deam"/>
    <property type="match status" value="1"/>
</dbReference>
<dbReference type="GO" id="GO:0019239">
    <property type="term" value="F:deaminase activity"/>
    <property type="evidence" value="ECO:0007669"/>
    <property type="project" value="InterPro"/>
</dbReference>
<evidence type="ECO:0000256" key="4">
    <source>
        <dbReference type="ARBA" id="ARBA00022801"/>
    </source>
</evidence>
<dbReference type="Gene3D" id="3.20.20.140">
    <property type="entry name" value="Metal-dependent hydrolases"/>
    <property type="match status" value="1"/>
</dbReference>
<dbReference type="InterPro" id="IPR001365">
    <property type="entry name" value="A_deaminase_dom"/>
</dbReference>
<evidence type="ECO:0000313" key="7">
    <source>
        <dbReference type="EMBL" id="SDO71458.1"/>
    </source>
</evidence>
<dbReference type="PANTHER" id="PTHR43114">
    <property type="entry name" value="ADENINE DEAMINASE"/>
    <property type="match status" value="1"/>
</dbReference>
<dbReference type="Proteomes" id="UP000198793">
    <property type="component" value="Unassembled WGS sequence"/>
</dbReference>
<organism evidence="7 8">
    <name type="scientific">Aureimonas jatrophae</name>
    <dbReference type="NCBI Taxonomy" id="1166073"/>
    <lineage>
        <taxon>Bacteria</taxon>
        <taxon>Pseudomonadati</taxon>
        <taxon>Pseudomonadota</taxon>
        <taxon>Alphaproteobacteria</taxon>
        <taxon>Hyphomicrobiales</taxon>
        <taxon>Aurantimonadaceae</taxon>
        <taxon>Aureimonas</taxon>
    </lineage>
</organism>
<dbReference type="GO" id="GO:0016814">
    <property type="term" value="F:hydrolase activity, acting on carbon-nitrogen (but not peptide) bonds, in cyclic amidines"/>
    <property type="evidence" value="ECO:0007669"/>
    <property type="project" value="UniProtKB-ARBA"/>
</dbReference>
<evidence type="ECO:0000256" key="5">
    <source>
        <dbReference type="ARBA" id="ARBA00022833"/>
    </source>
</evidence>
<evidence type="ECO:0000313" key="8">
    <source>
        <dbReference type="Proteomes" id="UP000198793"/>
    </source>
</evidence>
<dbReference type="AlphaFoldDB" id="A0A1H0LTD2"/>
<evidence type="ECO:0000256" key="3">
    <source>
        <dbReference type="ARBA" id="ARBA00022723"/>
    </source>
</evidence>
<accession>A0A1H0LTD2</accession>
<evidence type="ECO:0000256" key="2">
    <source>
        <dbReference type="ARBA" id="ARBA00006676"/>
    </source>
</evidence>
<dbReference type="Pfam" id="PF00962">
    <property type="entry name" value="A_deaminase"/>
    <property type="match status" value="1"/>
</dbReference>
<feature type="domain" description="Adenosine deaminase" evidence="6">
    <location>
        <begin position="27"/>
        <end position="301"/>
    </location>
</feature>
<keyword evidence="3" id="KW-0479">Metal-binding</keyword>
<keyword evidence="8" id="KW-1185">Reference proteome</keyword>
<protein>
    <submittedName>
        <fullName evidence="7">Adenosine deaminase</fullName>
    </submittedName>
</protein>
<dbReference type="PANTHER" id="PTHR43114:SF6">
    <property type="entry name" value="ADENINE DEAMINASE"/>
    <property type="match status" value="1"/>
</dbReference>
<dbReference type="STRING" id="1166073.SAMN05192530_11148"/>
<comment type="cofactor">
    <cofactor evidence="1">
        <name>Zn(2+)</name>
        <dbReference type="ChEBI" id="CHEBI:29105"/>
    </cofactor>
</comment>
<dbReference type="InterPro" id="IPR006330">
    <property type="entry name" value="Ado/ade_deaminase"/>
</dbReference>
<evidence type="ECO:0000259" key="6">
    <source>
        <dbReference type="Pfam" id="PF00962"/>
    </source>
</evidence>
<gene>
    <name evidence="7" type="ORF">SAMN05192530_11148</name>
</gene>
<name>A0A1H0LTD2_9HYPH</name>
<comment type="similarity">
    <text evidence="2">Belongs to the metallo-dependent hydrolases superfamily. Adenosine and AMP deaminases family.</text>
</comment>
<keyword evidence="5" id="KW-0862">Zinc</keyword>
<dbReference type="EMBL" id="FNIT01000011">
    <property type="protein sequence ID" value="SDO71458.1"/>
    <property type="molecule type" value="Genomic_DNA"/>
</dbReference>
<proteinExistence type="inferred from homology"/>
<sequence length="314" mass="33204">MPVAMARMLAAREGVSVEDAIAGERYRWRDFTSFLQSYDRIATLLRTPDDYRALAAGYLASIARQGAIYAELTVSPDHARSSGLDPLAYIRAVAAGAQEAERAHVIVARLVVVGVRHFGVASVEAAARLAATCAEPLVTGFGLAGDERAGRPADFAPAFRIARDAGLGLTAHAGEFAGAGAVAETLDALGVSRIGHGVRAVEDRRVVERLTREGVTLEVCPGSNLALGVFGSDDHPLRALSEAGVRVTVSTDDPPFFGTDLAAEYRFAETQGLDPVMLTRQAIEAAFVDAATRQRLLERLVTAALRLGAPPATR</sequence>
<evidence type="ECO:0000256" key="1">
    <source>
        <dbReference type="ARBA" id="ARBA00001947"/>
    </source>
</evidence>
<keyword evidence="4" id="KW-0378">Hydrolase</keyword>
<dbReference type="SUPFAM" id="SSF51556">
    <property type="entry name" value="Metallo-dependent hydrolases"/>
    <property type="match status" value="1"/>
</dbReference>
<reference evidence="7 8" key="1">
    <citation type="submission" date="2016-10" db="EMBL/GenBank/DDBJ databases">
        <authorList>
            <person name="de Groot N.N."/>
        </authorList>
    </citation>
    <scope>NUCLEOTIDE SEQUENCE [LARGE SCALE GENOMIC DNA]</scope>
    <source>
        <strain evidence="8">L7-484,KACC 16230,DSM 25025</strain>
    </source>
</reference>